<dbReference type="Pfam" id="PF21716">
    <property type="entry name" value="dnstrm_HI1420"/>
    <property type="match status" value="1"/>
</dbReference>
<dbReference type="NCBIfam" id="TIGR02684">
    <property type="entry name" value="dnstrm_HI1420"/>
    <property type="match status" value="1"/>
</dbReference>
<dbReference type="PANTHER" id="PTHR40275:SF1">
    <property type="entry name" value="SSL7038 PROTEIN"/>
    <property type="match status" value="1"/>
</dbReference>
<dbReference type="Gene3D" id="1.10.260.40">
    <property type="entry name" value="lambda repressor-like DNA-binding domains"/>
    <property type="match status" value="1"/>
</dbReference>
<gene>
    <name evidence="1" type="ORF">ERHA53_17470</name>
</gene>
<proteinExistence type="predicted"/>
<evidence type="ECO:0000313" key="2">
    <source>
        <dbReference type="Proteomes" id="UP000677515"/>
    </source>
</evidence>
<dbReference type="InterPro" id="IPR014057">
    <property type="entry name" value="HI1420"/>
</dbReference>
<dbReference type="InterPro" id="IPR010982">
    <property type="entry name" value="Lambda_DNA-bd_dom_sf"/>
</dbReference>
<dbReference type="PANTHER" id="PTHR40275">
    <property type="entry name" value="SSL7038 PROTEIN"/>
    <property type="match status" value="1"/>
</dbReference>
<dbReference type="EMBL" id="AP024329">
    <property type="protein sequence ID" value="BCQ34404.1"/>
    <property type="molecule type" value="Genomic_DNA"/>
</dbReference>
<keyword evidence="2" id="KW-1185">Reference proteome</keyword>
<organism evidence="1 2">
    <name type="scientific">Erwinia rhapontici</name>
    <name type="common">Pectobacterium rhapontici</name>
    <dbReference type="NCBI Taxonomy" id="55212"/>
    <lineage>
        <taxon>Bacteria</taxon>
        <taxon>Pseudomonadati</taxon>
        <taxon>Pseudomonadota</taxon>
        <taxon>Gammaproteobacteria</taxon>
        <taxon>Enterobacterales</taxon>
        <taxon>Erwiniaceae</taxon>
        <taxon>Erwinia</taxon>
    </lineage>
</organism>
<accession>A0ABN6DI66</accession>
<dbReference type="RefSeq" id="WP_238337045.1">
    <property type="nucleotide sequence ID" value="NZ_AP024329.1"/>
</dbReference>
<reference evidence="1 2" key="1">
    <citation type="submission" date="2021-01" db="EMBL/GenBank/DDBJ databases">
        <title>Complete genome sequence of Erwinia rhapontici MAFF 311153.</title>
        <authorList>
            <person name="Morohoshi T."/>
            <person name="Someya N."/>
        </authorList>
    </citation>
    <scope>NUCLEOTIDE SEQUENCE [LARGE SCALE GENOMIC DNA]</scope>
    <source>
        <strain evidence="1 2">MAFF 311153</strain>
    </source>
</reference>
<evidence type="ECO:0000313" key="1">
    <source>
        <dbReference type="EMBL" id="BCQ34404.1"/>
    </source>
</evidence>
<name>A0ABN6DI66_ERWRD</name>
<dbReference type="Proteomes" id="UP000677515">
    <property type="component" value="Chromosome"/>
</dbReference>
<sequence length="106" mass="11357">MHSKAIEHDTAVIDMLREDPGFAQVYLQTALEDIYEDGGVGAFLTALRHVVNARGGIGEIAAKSGLSREQLYRTLSEKGNPTIKTLTAITRAADVRLFAKAAGQAS</sequence>
<dbReference type="SUPFAM" id="SSF47413">
    <property type="entry name" value="lambda repressor-like DNA-binding domains"/>
    <property type="match status" value="1"/>
</dbReference>
<protein>
    <submittedName>
        <fullName evidence="1">Transcriptional regulator</fullName>
    </submittedName>
</protein>